<sequence length="2374" mass="258345">MIHNVSSDEEIYLVIGGNSLKKRLTCMPSKIQKVLSSALIASMVLTFTAPMEAVMAAGNDPIVFQDDFNDRNADGWTTYGGSWNASDGAYHSDKGAGFKAVANGTNFSNFVYEADISIKDGVNSDNAGLIFRVNNPTLGADNFQGYYAGITVNNLVQLGRMNNNWTELASIPFTVQQNKVYRMKVEAKGSNIDIYMDGKHVLSAVDSTYTQGAIGVRSFWTNATYDNLKVTDLGPVALPNYDWSWVKGAVFVPTNVVNQVQQWEEYDHDINDRELSYAKAYGINFVRVFLHNLVWKKDKETMLNNIEDFLQLTDKYGIKVEFVFFDDCWDDHPHLGPQEAPRYGAHNSRWMEAPGDDIKANYEANKQDLKDYVQGIVNAHKDDPRIAFWNIFNEPGNGETGLMDRVTKQIMNDSRMWIKETGSTLPVSSTGGQFTGGPFSDFITWHPYEANYPTPFGVKSSILADETMNRLNQSVPGIVEHYGNKGIGYVMWELGIGRDNTRFPWGTDVKPATSEPAVPFHGIVYPDGHPWDVNDVKALKGEIFESMPVFRVQYYGDEQFTNLVKSSITPRIDFDLGDEKGTGSPDASAGIGEDHFSVRWTGSIESAATGEYTFYADSDNIAKVWVGDLLVVDKTSPAREEASGKMTLAKGQKVPVKVEYVHGTGNSSLHIRWSGPGLTKQALLPVYSGKAVEAISLKQSALTIKVDEKQTLIPEFKPIDAGNQEVSWTSSIPAVATVDGKGVVTGISTGNATITATAKDGGATASAEVTVQASTTFKNPIVPVSNSSGGSADPSIVFKDGYYYYVKSNKDASISISKAKRLQDIGSVPRVTVYTPPSGLPYSKELWAPELQYLDGKWYIYFAADDGANENHRMYVLEGNSQDPQGTYTFKGKISDSTNKWAIDGTVLVKDDNTKYFVWSGWEGDVNVKQNIYIAPMSNPWTISGPRVQISTPDQDWERKGTPYINEAPEILKKDGKIFIVYSASGSWTDDYTLGMLSNTDGQVLNPASWSKSGPVFSKVPTAYGPGHNTFTTSPDGKEDWIVYHADQFSGGSWGNRSVRAQKFTWNEDGTPNFGMPAAYGASMEEPSGTPNVIRYKYEAELARLGGSAAITSSDNASGDKVVGHLDQPGKDYVEFTVDVKEAGDYSLLVMADNGSASGASAAHDVSVNGGAGQTITYKNFGWKGFNPVSMDVSLHAGINTIRLTSKLNFAQVDYIVLQPLEGDDVSAPVESITLDNQTVTIGVGESASLIASVRPLIGTNKNVVVTSTAPEVATITQDSKDTATGSTLLTVKGLKAGTATIRVISADNGSVIGECKVTIRQASGEPDLSKFTVDSFDSAILDPAWSIFQESKSNWSLTKNPGSMTIHTTPTDVYQDNNSQNNVFLRDVPANGDFEIVTKVTAPIALNHQQGGLFVWQDADNFVKLAHVWANGKIIETAYELGGSYKKPGNEAAHPGGDTLTLKIKKMGNIYTTYYWDGFDWIQASNPVTANLKNIKVGFYANNIVATNNPIDARFDYFAVRSIQGGVDLDQKKLTLEAGKTAQLHNLGASGEEVTWTSSNPEIAKVSSSGLVTALSPGRAVIEAVSTSGDFRSQASVTVPNSEPVPEILYANDFSGPSAEGWSTFEGNWTVSNGQYVVNSGPGYKAVLDSKSFTDFVLEGDVQITSGNEAGLIFRASNVANGPDHLDGYYVGINASAQSAVLGHMSKGQWQELASKKLPIFANEWYHIKVVANEDHIQVYVNDNPLNVNGYPKFDLLDASHMATGKIGLRTWNADARFDNIKVSSYHDSITGPTYTNSVLPNIADPFVLQHDGKYYLYGTNTDPKKSSLGFKVYTSTDLVNWSEQNELALKQSDSWGTSGFWAPEVVEKDGTFYMYYVVNERLAVATSSSPLGPFVQDVKQPMHLNTPEIDAHVFTDNDGKRYIYFVRFNQGNEMWMAELSDDMKSMKEDTLQFVFRATQDWERSQKQPVASINEGPFMIKHNGTYYLTYSGNHFESPDYGVGYATAPTPMGPWTKYTYNPIMKSNTIVPGAGHHSLIYSPDGTELFMVYHTHYKAGTTEPRKLAIDRVHFVPQAGGIDAMEVWGPTITPQLKPSAEQSAAPMATLQGASSVQVGQSIDLTYGLSHLSATQSIYAQDVTVTFDPAQVEFVDAEPVQQGLTVAGKNEASGRVRILLASMGSAHAIHANGDLLKLRFKAKSSAQTAIIGLSNVTISNGLGEESVLGNVFVNVEIQASDRAALSAAISAAQAKFDAAVEGTEVNQYPLGSKAVLLSAIEKAKAVLNNPNASQQQIDQATTELNKALQAFIDSVNKARPGDVNGDGRVAIGDLAIVAAAYGKTSDDPNWNEYKKADVNGDGKVDIEDLAEVARMILN</sequence>
<dbReference type="InterPro" id="IPR036439">
    <property type="entry name" value="Dockerin_dom_sf"/>
</dbReference>
<feature type="domain" description="PA14" evidence="7">
    <location>
        <begin position="545"/>
        <end position="687"/>
    </location>
</feature>
<dbReference type="Gene3D" id="2.115.10.20">
    <property type="entry name" value="Glycosyl hydrolase domain, family 43"/>
    <property type="match status" value="2"/>
</dbReference>
<dbReference type="Pfam" id="PF06439">
    <property type="entry name" value="3keto-disac_hyd"/>
    <property type="match status" value="2"/>
</dbReference>
<dbReference type="InterPro" id="IPR017853">
    <property type="entry name" value="GH"/>
</dbReference>
<dbReference type="Gene3D" id="3.90.182.10">
    <property type="entry name" value="Toxin - Anthrax Protective Antigen,domain 1"/>
    <property type="match status" value="1"/>
</dbReference>
<dbReference type="SUPFAM" id="SSF49785">
    <property type="entry name" value="Galactose-binding domain-like"/>
    <property type="match status" value="1"/>
</dbReference>
<dbReference type="Gene3D" id="2.60.120.200">
    <property type="match status" value="1"/>
</dbReference>
<dbReference type="Gene3D" id="2.60.40.1080">
    <property type="match status" value="3"/>
</dbReference>
<dbReference type="Pfam" id="PF04616">
    <property type="entry name" value="Glyco_hydro_43"/>
    <property type="match status" value="2"/>
</dbReference>
<dbReference type="InterPro" id="IPR002102">
    <property type="entry name" value="Cohesin_dom"/>
</dbReference>
<dbReference type="Gene3D" id="1.10.1330.10">
    <property type="entry name" value="Dockerin domain"/>
    <property type="match status" value="1"/>
</dbReference>
<dbReference type="InterPro" id="IPR008964">
    <property type="entry name" value="Invasin/intimin_cell_adhesion"/>
</dbReference>
<dbReference type="SUPFAM" id="SSF49373">
    <property type="entry name" value="Invasin/intimin cell-adhesion fragments"/>
    <property type="match status" value="2"/>
</dbReference>
<dbReference type="InterPro" id="IPR006710">
    <property type="entry name" value="Glyco_hydro_43"/>
</dbReference>
<name>A0ABX1ZMM9_9BACL</name>
<dbReference type="InterPro" id="IPR002105">
    <property type="entry name" value="Dockerin_1_rpt"/>
</dbReference>
<keyword evidence="4" id="KW-0326">Glycosidase</keyword>
<dbReference type="SUPFAM" id="SSF51445">
    <property type="entry name" value="(Trans)glycosidases"/>
    <property type="match status" value="1"/>
</dbReference>
<dbReference type="SUPFAM" id="SSF63446">
    <property type="entry name" value="Type I dockerin domain"/>
    <property type="match status" value="1"/>
</dbReference>
<dbReference type="InterPro" id="IPR037524">
    <property type="entry name" value="PA14/GLEYA"/>
</dbReference>
<evidence type="ECO:0000313" key="9">
    <source>
        <dbReference type="Proteomes" id="UP000618579"/>
    </source>
</evidence>
<dbReference type="SUPFAM" id="SSF56988">
    <property type="entry name" value="Anthrax protective antigen"/>
    <property type="match status" value="1"/>
</dbReference>
<dbReference type="InterPro" id="IPR003343">
    <property type="entry name" value="Big_2"/>
</dbReference>
<dbReference type="InterPro" id="IPR023296">
    <property type="entry name" value="Glyco_hydro_beta-prop_sf"/>
</dbReference>
<evidence type="ECO:0000259" key="5">
    <source>
        <dbReference type="PROSITE" id="PS51175"/>
    </source>
</evidence>
<dbReference type="CDD" id="cd08991">
    <property type="entry name" value="GH43_HoAraf43-like"/>
    <property type="match status" value="1"/>
</dbReference>
<feature type="domain" description="CBM6" evidence="5">
    <location>
        <begin position="1096"/>
        <end position="1219"/>
    </location>
</feature>
<dbReference type="Gene3D" id="1.20.1270.90">
    <property type="entry name" value="AF1782-like"/>
    <property type="match status" value="1"/>
</dbReference>
<dbReference type="Pfam" id="PF02368">
    <property type="entry name" value="Big_2"/>
    <property type="match status" value="3"/>
</dbReference>
<evidence type="ECO:0000256" key="4">
    <source>
        <dbReference type="ARBA" id="ARBA00023295"/>
    </source>
</evidence>
<keyword evidence="2" id="KW-0732">Signal</keyword>
<dbReference type="SMART" id="SM00635">
    <property type="entry name" value="BID_2"/>
    <property type="match status" value="3"/>
</dbReference>
<keyword evidence="9" id="KW-1185">Reference proteome</keyword>
<dbReference type="InterPro" id="IPR008979">
    <property type="entry name" value="Galactose-bd-like_sf"/>
</dbReference>
<proteinExistence type="inferred from homology"/>
<dbReference type="InterPro" id="IPR041542">
    <property type="entry name" value="GH43_C2"/>
</dbReference>
<dbReference type="InterPro" id="IPR016134">
    <property type="entry name" value="Dockerin_dom"/>
</dbReference>
<dbReference type="Gene3D" id="2.60.120.560">
    <property type="entry name" value="Exo-inulinase, domain 1"/>
    <property type="match status" value="2"/>
</dbReference>
<dbReference type="SUPFAM" id="SSF75005">
    <property type="entry name" value="Arabinanase/levansucrase/invertase"/>
    <property type="match status" value="2"/>
</dbReference>
<evidence type="ECO:0000256" key="1">
    <source>
        <dbReference type="ARBA" id="ARBA00009865"/>
    </source>
</evidence>
<dbReference type="InterPro" id="IPR011658">
    <property type="entry name" value="PA14_dom"/>
</dbReference>
<dbReference type="InterPro" id="IPR013320">
    <property type="entry name" value="ConA-like_dom_sf"/>
</dbReference>
<dbReference type="InterPro" id="IPR008965">
    <property type="entry name" value="CBM2/CBM3_carb-bd_dom_sf"/>
</dbReference>
<dbReference type="PROSITE" id="PS51766">
    <property type="entry name" value="DOCKERIN"/>
    <property type="match status" value="1"/>
</dbReference>
<dbReference type="Pfam" id="PF07554">
    <property type="entry name" value="FIVAR"/>
    <property type="match status" value="1"/>
</dbReference>
<dbReference type="Pfam" id="PF00404">
    <property type="entry name" value="Dockerin_1"/>
    <property type="match status" value="1"/>
</dbReference>
<dbReference type="PROSITE" id="PS51175">
    <property type="entry name" value="CBM6"/>
    <property type="match status" value="1"/>
</dbReference>
<evidence type="ECO:0000259" key="6">
    <source>
        <dbReference type="PROSITE" id="PS51766"/>
    </source>
</evidence>
<keyword evidence="3" id="KW-0378">Hydrolase</keyword>
<evidence type="ECO:0000256" key="2">
    <source>
        <dbReference type="ARBA" id="ARBA00022729"/>
    </source>
</evidence>
<dbReference type="Pfam" id="PF00963">
    <property type="entry name" value="Cohesin"/>
    <property type="match status" value="1"/>
</dbReference>
<dbReference type="PANTHER" id="PTHR43817">
    <property type="entry name" value="GLYCOSYL HYDROLASE"/>
    <property type="match status" value="1"/>
</dbReference>
<gene>
    <name evidence="8" type="ORF">GC097_08320</name>
</gene>
<evidence type="ECO:0000259" key="7">
    <source>
        <dbReference type="PROSITE" id="PS51820"/>
    </source>
</evidence>
<dbReference type="Gene3D" id="2.60.120.260">
    <property type="entry name" value="Galactose-binding domain-like"/>
    <property type="match status" value="1"/>
</dbReference>
<dbReference type="CDD" id="cd08547">
    <property type="entry name" value="Type_II_cohesin"/>
    <property type="match status" value="1"/>
</dbReference>
<dbReference type="Pfam" id="PF17851">
    <property type="entry name" value="GH43_C2"/>
    <property type="match status" value="1"/>
</dbReference>
<dbReference type="Proteomes" id="UP000618579">
    <property type="component" value="Unassembled WGS sequence"/>
</dbReference>
<accession>A0ABX1ZMM9</accession>
<dbReference type="Pfam" id="PF07691">
    <property type="entry name" value="PA14"/>
    <property type="match status" value="1"/>
</dbReference>
<comment type="caution">
    <text evidence="8">The sequence shown here is derived from an EMBL/GenBank/DDBJ whole genome shotgun (WGS) entry which is preliminary data.</text>
</comment>
<dbReference type="SUPFAM" id="SSF49384">
    <property type="entry name" value="Carbohydrate-binding domain"/>
    <property type="match status" value="1"/>
</dbReference>
<comment type="similarity">
    <text evidence="1">Belongs to the glycosyl hydrolase 43 family.</text>
</comment>
<dbReference type="SUPFAM" id="SSF49899">
    <property type="entry name" value="Concanavalin A-like lectins/glucanases"/>
    <property type="match status" value="2"/>
</dbReference>
<organism evidence="8 9">
    <name type="scientific">Paenibacillus planticolens</name>
    <dbReference type="NCBI Taxonomy" id="2654976"/>
    <lineage>
        <taxon>Bacteria</taxon>
        <taxon>Bacillati</taxon>
        <taxon>Bacillota</taxon>
        <taxon>Bacilli</taxon>
        <taxon>Bacillales</taxon>
        <taxon>Paenibacillaceae</taxon>
        <taxon>Paenibacillus</taxon>
    </lineage>
</organism>
<evidence type="ECO:0000256" key="3">
    <source>
        <dbReference type="ARBA" id="ARBA00022801"/>
    </source>
</evidence>
<dbReference type="SMART" id="SM00758">
    <property type="entry name" value="PA14"/>
    <property type="match status" value="1"/>
</dbReference>
<dbReference type="CDD" id="cd18820">
    <property type="entry name" value="GH43_LbAraf43-like"/>
    <property type="match status" value="1"/>
</dbReference>
<feature type="domain" description="Dockerin" evidence="6">
    <location>
        <begin position="2312"/>
        <end position="2374"/>
    </location>
</feature>
<dbReference type="CDD" id="cd14254">
    <property type="entry name" value="Dockerin_II"/>
    <property type="match status" value="1"/>
</dbReference>
<dbReference type="InterPro" id="IPR018247">
    <property type="entry name" value="EF_Hand_1_Ca_BS"/>
</dbReference>
<dbReference type="PROSITE" id="PS51820">
    <property type="entry name" value="PA14"/>
    <property type="match status" value="1"/>
</dbReference>
<reference evidence="8 9" key="1">
    <citation type="submission" date="2019-10" db="EMBL/GenBank/DDBJ databases">
        <title>Description of Paenibacillus pedi sp. nov.</title>
        <authorList>
            <person name="Carlier A."/>
            <person name="Qi S."/>
        </authorList>
    </citation>
    <scope>NUCLEOTIDE SEQUENCE [LARGE SCALE GENOMIC DNA]</scope>
    <source>
        <strain evidence="8 9">LMG 31457</strain>
    </source>
</reference>
<dbReference type="PANTHER" id="PTHR43817:SF1">
    <property type="entry name" value="HYDROLASE, FAMILY 43, PUTATIVE (AFU_ORTHOLOGUE AFUA_3G01660)-RELATED"/>
    <property type="match status" value="1"/>
</dbReference>
<dbReference type="Gene3D" id="2.60.40.680">
    <property type="match status" value="1"/>
</dbReference>
<dbReference type="InterPro" id="IPR005084">
    <property type="entry name" value="CBM6"/>
</dbReference>
<dbReference type="EMBL" id="WHNZ01000015">
    <property type="protein sequence ID" value="NOV00019.1"/>
    <property type="molecule type" value="Genomic_DNA"/>
</dbReference>
<dbReference type="InterPro" id="IPR010496">
    <property type="entry name" value="AL/BT2_dom"/>
</dbReference>
<dbReference type="PROSITE" id="PS00018">
    <property type="entry name" value="EF_HAND_1"/>
    <property type="match status" value="2"/>
</dbReference>
<dbReference type="Gene3D" id="3.20.20.80">
    <property type="entry name" value="Glycosidases"/>
    <property type="match status" value="1"/>
</dbReference>
<evidence type="ECO:0000313" key="8">
    <source>
        <dbReference type="EMBL" id="NOV00019.1"/>
    </source>
</evidence>
<dbReference type="Pfam" id="PF16990">
    <property type="entry name" value="CBM_35"/>
    <property type="match status" value="1"/>
</dbReference>
<protein>
    <submittedName>
        <fullName evidence="8">Family 43 glycosylhydrolase</fullName>
    </submittedName>
</protein>